<reference evidence="2" key="1">
    <citation type="submission" date="2022-11" db="UniProtKB">
        <authorList>
            <consortium name="WormBaseParasite"/>
        </authorList>
    </citation>
    <scope>IDENTIFICATION</scope>
</reference>
<name>A0A915E7K3_9BILA</name>
<sequence length="137" mass="14474">MNLASIQDESDLSAKTLIQAQGHFQSNEIAGKADSDIRLINGALTKAKENAKLAKAEFDRLDQLVPKPVSLSKETEDAKNAADGALTKITDAQALASAAKDEIDTAKTDVEAAVALVVTKNNAVKTDVKLENPSQKS</sequence>
<protein>
    <submittedName>
        <fullName evidence="2">Uncharacterized protein</fullName>
    </submittedName>
</protein>
<evidence type="ECO:0000313" key="2">
    <source>
        <dbReference type="WBParaSite" id="jg290"/>
    </source>
</evidence>
<dbReference type="AlphaFoldDB" id="A0A915E7K3"/>
<proteinExistence type="predicted"/>
<evidence type="ECO:0000313" key="1">
    <source>
        <dbReference type="Proteomes" id="UP000887574"/>
    </source>
</evidence>
<organism evidence="1 2">
    <name type="scientific">Ditylenchus dipsaci</name>
    <dbReference type="NCBI Taxonomy" id="166011"/>
    <lineage>
        <taxon>Eukaryota</taxon>
        <taxon>Metazoa</taxon>
        <taxon>Ecdysozoa</taxon>
        <taxon>Nematoda</taxon>
        <taxon>Chromadorea</taxon>
        <taxon>Rhabditida</taxon>
        <taxon>Tylenchina</taxon>
        <taxon>Tylenchomorpha</taxon>
        <taxon>Sphaerularioidea</taxon>
        <taxon>Anguinidae</taxon>
        <taxon>Anguininae</taxon>
        <taxon>Ditylenchus</taxon>
    </lineage>
</organism>
<dbReference type="WBParaSite" id="jg290">
    <property type="protein sequence ID" value="jg290"/>
    <property type="gene ID" value="jg290"/>
</dbReference>
<keyword evidence="1" id="KW-1185">Reference proteome</keyword>
<dbReference type="Proteomes" id="UP000887574">
    <property type="component" value="Unplaced"/>
</dbReference>
<accession>A0A915E7K3</accession>